<evidence type="ECO:0000256" key="1">
    <source>
        <dbReference type="ARBA" id="ARBA00022723"/>
    </source>
</evidence>
<name>A0A2G5TXS3_9PELO</name>
<evidence type="ECO:0000313" key="7">
    <source>
        <dbReference type="EMBL" id="PIC32092.1"/>
    </source>
</evidence>
<keyword evidence="2 4" id="KW-0863">Zinc-finger</keyword>
<dbReference type="InterPro" id="IPR036063">
    <property type="entry name" value="Smr_dom_sf"/>
</dbReference>
<dbReference type="SUPFAM" id="SSF160443">
    <property type="entry name" value="SMR domain-like"/>
    <property type="match status" value="1"/>
</dbReference>
<dbReference type="EMBL" id="PDUG01000004">
    <property type="protein sequence ID" value="PIC32092.1"/>
    <property type="molecule type" value="Genomic_DNA"/>
</dbReference>
<evidence type="ECO:0000313" key="8">
    <source>
        <dbReference type="Proteomes" id="UP000230233"/>
    </source>
</evidence>
<evidence type="ECO:0008006" key="9">
    <source>
        <dbReference type="Google" id="ProtNLM"/>
    </source>
</evidence>
<gene>
    <name evidence="7" type="primary">Cnig_chr_IV.g12557</name>
    <name evidence="7" type="ORF">B9Z55_012557</name>
</gene>
<dbReference type="PROSITE" id="PS50103">
    <property type="entry name" value="ZF_C3H1"/>
    <property type="match status" value="1"/>
</dbReference>
<feature type="domain" description="Smr" evidence="6">
    <location>
        <begin position="115"/>
        <end position="192"/>
    </location>
</feature>
<reference evidence="8" key="1">
    <citation type="submission" date="2017-10" db="EMBL/GenBank/DDBJ databases">
        <title>Rapid genome shrinkage in a self-fertile nematode reveals novel sperm competition proteins.</title>
        <authorList>
            <person name="Yin D."/>
            <person name="Schwarz E.M."/>
            <person name="Thomas C.G."/>
            <person name="Felde R.L."/>
            <person name="Korf I.F."/>
            <person name="Cutter A.D."/>
            <person name="Schartner C.M."/>
            <person name="Ralston E.J."/>
            <person name="Meyer B.J."/>
            <person name="Haag E.S."/>
        </authorList>
    </citation>
    <scope>NUCLEOTIDE SEQUENCE [LARGE SCALE GENOMIC DNA]</scope>
    <source>
        <strain evidence="8">JU1422</strain>
    </source>
</reference>
<dbReference type="PROSITE" id="PS50828">
    <property type="entry name" value="SMR"/>
    <property type="match status" value="1"/>
</dbReference>
<sequence length="192" mass="22276">MEQTNYNKLPIRSNIQVDKRKTKLCRHFRKGGDQICHYGSKCIFIHPEDGELYQNLIADTEEYHQQKTMINEKIGKLYQKRKVSSNFKKKQEYAKTINETIRQWNEDYPKAPNYYDLHGMTEQGAIDYVLDIVKWMRVKNVKTSRLETGKGNHSVNNIPAIKTALLSGLHIFNGCSFTPLPNNDGILELTVV</sequence>
<dbReference type="Proteomes" id="UP000230233">
    <property type="component" value="Chromosome IV"/>
</dbReference>
<dbReference type="Gene3D" id="4.10.1000.10">
    <property type="entry name" value="Zinc finger, CCCH-type"/>
    <property type="match status" value="1"/>
</dbReference>
<dbReference type="Gene3D" id="3.30.1370.110">
    <property type="match status" value="1"/>
</dbReference>
<accession>A0A2G5TXS3</accession>
<evidence type="ECO:0000259" key="6">
    <source>
        <dbReference type="PROSITE" id="PS50828"/>
    </source>
</evidence>
<dbReference type="STRING" id="1611254.A0A2G5TXS3"/>
<proteinExistence type="predicted"/>
<dbReference type="InterPro" id="IPR002625">
    <property type="entry name" value="Smr_dom"/>
</dbReference>
<dbReference type="SUPFAM" id="SSF90229">
    <property type="entry name" value="CCCH zinc finger"/>
    <property type="match status" value="1"/>
</dbReference>
<keyword evidence="8" id="KW-1185">Reference proteome</keyword>
<dbReference type="SMART" id="SM00356">
    <property type="entry name" value="ZnF_C3H1"/>
    <property type="match status" value="1"/>
</dbReference>
<dbReference type="OrthoDB" id="5873440at2759"/>
<protein>
    <recommendedName>
        <fullName evidence="9">C3H1-type domain-containing protein</fullName>
    </recommendedName>
</protein>
<feature type="zinc finger region" description="C3H1-type" evidence="4">
    <location>
        <begin position="19"/>
        <end position="49"/>
    </location>
</feature>
<evidence type="ECO:0000256" key="2">
    <source>
        <dbReference type="ARBA" id="ARBA00022771"/>
    </source>
</evidence>
<evidence type="ECO:0000256" key="4">
    <source>
        <dbReference type="PROSITE-ProRule" id="PRU00723"/>
    </source>
</evidence>
<dbReference type="InterPro" id="IPR000571">
    <property type="entry name" value="Znf_CCCH"/>
</dbReference>
<dbReference type="Pfam" id="PF00642">
    <property type="entry name" value="zf-CCCH"/>
    <property type="match status" value="1"/>
</dbReference>
<comment type="caution">
    <text evidence="7">The sequence shown here is derived from an EMBL/GenBank/DDBJ whole genome shotgun (WGS) entry which is preliminary data.</text>
</comment>
<feature type="domain" description="C3H1-type" evidence="5">
    <location>
        <begin position="19"/>
        <end position="49"/>
    </location>
</feature>
<dbReference type="InterPro" id="IPR036855">
    <property type="entry name" value="Znf_CCCH_sf"/>
</dbReference>
<keyword evidence="3 4" id="KW-0862">Zinc</keyword>
<dbReference type="SMART" id="SM00463">
    <property type="entry name" value="SMR"/>
    <property type="match status" value="1"/>
</dbReference>
<evidence type="ECO:0000259" key="5">
    <source>
        <dbReference type="PROSITE" id="PS50103"/>
    </source>
</evidence>
<evidence type="ECO:0000256" key="3">
    <source>
        <dbReference type="ARBA" id="ARBA00022833"/>
    </source>
</evidence>
<dbReference type="AlphaFoldDB" id="A0A2G5TXS3"/>
<keyword evidence="1 4" id="KW-0479">Metal-binding</keyword>
<dbReference type="GO" id="GO:0008270">
    <property type="term" value="F:zinc ion binding"/>
    <property type="evidence" value="ECO:0007669"/>
    <property type="project" value="UniProtKB-KW"/>
</dbReference>
<organism evidence="7 8">
    <name type="scientific">Caenorhabditis nigoni</name>
    <dbReference type="NCBI Taxonomy" id="1611254"/>
    <lineage>
        <taxon>Eukaryota</taxon>
        <taxon>Metazoa</taxon>
        <taxon>Ecdysozoa</taxon>
        <taxon>Nematoda</taxon>
        <taxon>Chromadorea</taxon>
        <taxon>Rhabditida</taxon>
        <taxon>Rhabditina</taxon>
        <taxon>Rhabditomorpha</taxon>
        <taxon>Rhabditoidea</taxon>
        <taxon>Rhabditidae</taxon>
        <taxon>Peloderinae</taxon>
        <taxon>Caenorhabditis</taxon>
    </lineage>
</organism>